<comment type="caution">
    <text evidence="5">The sequence shown here is derived from an EMBL/GenBank/DDBJ whole genome shotgun (WGS) entry which is preliminary data.</text>
</comment>
<dbReference type="Pfam" id="PF10302">
    <property type="entry name" value="Dsc3_N"/>
    <property type="match status" value="1"/>
</dbReference>
<keyword evidence="6" id="KW-1185">Reference proteome</keyword>
<evidence type="ECO:0000313" key="6">
    <source>
        <dbReference type="Proteomes" id="UP000837801"/>
    </source>
</evidence>
<evidence type="ECO:0000259" key="4">
    <source>
        <dbReference type="Pfam" id="PF13373"/>
    </source>
</evidence>
<evidence type="ECO:0000313" key="5">
    <source>
        <dbReference type="EMBL" id="CAH2353834.1"/>
    </source>
</evidence>
<name>A0A9P0QSK0_9ASCO</name>
<dbReference type="OrthoDB" id="2556122at2759"/>
<dbReference type="PANTHER" id="PTHR28049:SF1">
    <property type="entry name" value="DSC E3 UBIQUITIN LIGASE COMPLEX SUBUNIT 3"/>
    <property type="match status" value="1"/>
</dbReference>
<dbReference type="InterPro" id="IPR045226">
    <property type="entry name" value="Dsc3"/>
</dbReference>
<keyword evidence="2" id="KW-0472">Membrane</keyword>
<feature type="transmembrane region" description="Helical" evidence="2">
    <location>
        <begin position="269"/>
        <end position="289"/>
    </location>
</feature>
<evidence type="ECO:0000259" key="3">
    <source>
        <dbReference type="Pfam" id="PF10302"/>
    </source>
</evidence>
<dbReference type="Pfam" id="PF13373">
    <property type="entry name" value="Dsc3_C"/>
    <property type="match status" value="1"/>
</dbReference>
<dbReference type="AlphaFoldDB" id="A0A9P0QSK0"/>
<evidence type="ECO:0000256" key="1">
    <source>
        <dbReference type="SAM" id="MobiDB-lite"/>
    </source>
</evidence>
<feature type="domain" description="DSC E3 ubiquitin ligase complex subunit 3 C-terminal" evidence="4">
    <location>
        <begin position="138"/>
        <end position="316"/>
    </location>
</feature>
<feature type="transmembrane region" description="Helical" evidence="2">
    <location>
        <begin position="301"/>
        <end position="319"/>
    </location>
</feature>
<dbReference type="InterPro" id="IPR019413">
    <property type="entry name" value="Dsc3_ub-like_dom"/>
</dbReference>
<dbReference type="GO" id="GO:0044695">
    <property type="term" value="C:Dsc E3 ubiquitin ligase complex"/>
    <property type="evidence" value="ECO:0007669"/>
    <property type="project" value="InterPro"/>
</dbReference>
<organism evidence="5 6">
    <name type="scientific">[Candida] railenensis</name>
    <dbReference type="NCBI Taxonomy" id="45579"/>
    <lineage>
        <taxon>Eukaryota</taxon>
        <taxon>Fungi</taxon>
        <taxon>Dikarya</taxon>
        <taxon>Ascomycota</taxon>
        <taxon>Saccharomycotina</taxon>
        <taxon>Pichiomycetes</taxon>
        <taxon>Debaryomycetaceae</taxon>
        <taxon>Kurtzmaniella</taxon>
    </lineage>
</organism>
<accession>A0A9P0QSK0</accession>
<dbReference type="Proteomes" id="UP000837801">
    <property type="component" value="Unassembled WGS sequence"/>
</dbReference>
<feature type="domain" description="DSC E3 ubiquitin ligase complex subunit 3 ubiquitin-like" evidence="3">
    <location>
        <begin position="4"/>
        <end position="112"/>
    </location>
</feature>
<keyword evidence="2" id="KW-1133">Transmembrane helix</keyword>
<reference evidence="5" key="1">
    <citation type="submission" date="2022-03" db="EMBL/GenBank/DDBJ databases">
        <authorList>
            <person name="Legras J.-L."/>
            <person name="Devillers H."/>
            <person name="Grondin C."/>
        </authorList>
    </citation>
    <scope>NUCLEOTIDE SEQUENCE</scope>
    <source>
        <strain evidence="5">CLIB 1423</strain>
    </source>
</reference>
<feature type="compositionally biased region" description="Gly residues" evidence="1">
    <location>
        <begin position="212"/>
        <end position="222"/>
    </location>
</feature>
<keyword evidence="2" id="KW-0812">Transmembrane</keyword>
<gene>
    <name evidence="5" type="ORF">CLIB1423_12S03950</name>
</gene>
<protein>
    <submittedName>
        <fullName evidence="5">DSC E3 ubiquitin ligase complex subunit 3</fullName>
    </submittedName>
</protein>
<dbReference type="PANTHER" id="PTHR28049">
    <property type="entry name" value="TRANSMEMBRANE PROTEIN YOR223W"/>
    <property type="match status" value="1"/>
</dbReference>
<dbReference type="InterPro" id="IPR025390">
    <property type="entry name" value="Dsc3_C"/>
</dbReference>
<dbReference type="EMBL" id="CAKXYY010000012">
    <property type="protein sequence ID" value="CAH2353834.1"/>
    <property type="molecule type" value="Genomic_DNA"/>
</dbReference>
<sequence>MRFVITIRFTNPQDIRSQIKDLDVVSSNEIDESTFNTSWLRNAIRSKVPECSTRRLRLIYGGKVLNENSNLKSELIVPFVRQQQLQQQQQSQAEIANAPPSKLFIHCLIGDTLTPSQLSEESRLDTTVQRTTAPEVVGFDRLLLQGFTQDDVRDLRRQFQTIYTPEELQSGSSGVDIQDLEEEERRQAHIRQLEERWIESTVTPASVDQGATGIGSRAGGGPVRPLNSGGTDNQSIAGVGGSAGEGGVAGNGTDAAALELEENSGNEDLLLGLLVGVFLGVLSLIFLAVDDTVFNKRQKMSIIAGIFINCSFAIVRGQWV</sequence>
<feature type="region of interest" description="Disordered" evidence="1">
    <location>
        <begin position="208"/>
        <end position="245"/>
    </location>
</feature>
<dbReference type="GO" id="GO:0005783">
    <property type="term" value="C:endoplasmic reticulum"/>
    <property type="evidence" value="ECO:0007669"/>
    <property type="project" value="TreeGrafter"/>
</dbReference>
<evidence type="ECO:0000256" key="2">
    <source>
        <dbReference type="SAM" id="Phobius"/>
    </source>
</evidence>
<proteinExistence type="predicted"/>